<dbReference type="SMART" id="SM00028">
    <property type="entry name" value="TPR"/>
    <property type="match status" value="5"/>
</dbReference>
<dbReference type="Gene3D" id="1.25.40.10">
    <property type="entry name" value="Tetratricopeptide repeat domain"/>
    <property type="match status" value="3"/>
</dbReference>
<accession>A0A4U5LX89</accession>
<dbReference type="EMBL" id="AZBU02000011">
    <property type="protein sequence ID" value="TKR60827.1"/>
    <property type="molecule type" value="Genomic_DNA"/>
</dbReference>
<dbReference type="SUPFAM" id="SSF48452">
    <property type="entry name" value="TPR-like"/>
    <property type="match status" value="2"/>
</dbReference>
<dbReference type="InterPro" id="IPR052630">
    <property type="entry name" value="TTC17"/>
</dbReference>
<keyword evidence="3" id="KW-1185">Reference proteome</keyword>
<reference evidence="2 3" key="1">
    <citation type="journal article" date="2015" name="Genome Biol.">
        <title>Comparative genomics of Steinernema reveals deeply conserved gene regulatory networks.</title>
        <authorList>
            <person name="Dillman A.R."/>
            <person name="Macchietto M."/>
            <person name="Porter C.F."/>
            <person name="Rogers A."/>
            <person name="Williams B."/>
            <person name="Antoshechkin I."/>
            <person name="Lee M.M."/>
            <person name="Goodwin Z."/>
            <person name="Lu X."/>
            <person name="Lewis E.E."/>
            <person name="Goodrich-Blair H."/>
            <person name="Stock S.P."/>
            <person name="Adams B.J."/>
            <person name="Sternberg P.W."/>
            <person name="Mortazavi A."/>
        </authorList>
    </citation>
    <scope>NUCLEOTIDE SEQUENCE [LARGE SCALE GENOMIC DNA]</scope>
    <source>
        <strain evidence="2 3">ALL</strain>
    </source>
</reference>
<reference evidence="2 3" key="2">
    <citation type="journal article" date="2019" name="G3 (Bethesda)">
        <title>Hybrid Assembly of the Genome of the Entomopathogenic Nematode Steinernema carpocapsae Identifies the X-Chromosome.</title>
        <authorList>
            <person name="Serra L."/>
            <person name="Macchietto M."/>
            <person name="Macias-Munoz A."/>
            <person name="McGill C.J."/>
            <person name="Rodriguez I.M."/>
            <person name="Rodriguez B."/>
            <person name="Murad R."/>
            <person name="Mortazavi A."/>
        </authorList>
    </citation>
    <scope>NUCLEOTIDE SEQUENCE [LARGE SCALE GENOMIC DNA]</scope>
    <source>
        <strain evidence="2 3">ALL</strain>
    </source>
</reference>
<dbReference type="GO" id="GO:0030041">
    <property type="term" value="P:actin filament polymerization"/>
    <property type="evidence" value="ECO:0007669"/>
    <property type="project" value="TreeGrafter"/>
</dbReference>
<evidence type="ECO:0000313" key="3">
    <source>
        <dbReference type="Proteomes" id="UP000298663"/>
    </source>
</evidence>
<evidence type="ECO:0000256" key="1">
    <source>
        <dbReference type="PROSITE-ProRule" id="PRU00339"/>
    </source>
</evidence>
<evidence type="ECO:0008006" key="4">
    <source>
        <dbReference type="Google" id="ProtNLM"/>
    </source>
</evidence>
<dbReference type="AlphaFoldDB" id="A0A4U5LX89"/>
<protein>
    <recommendedName>
        <fullName evidence="4">Tetratricopeptide repeat protein 17</fullName>
    </recommendedName>
</protein>
<evidence type="ECO:0000313" key="2">
    <source>
        <dbReference type="EMBL" id="TKR60827.1"/>
    </source>
</evidence>
<sequence>MNINLFIRCDLTVLCGVLLLFFVAIGVQSSSHWIVTENGLKINALPDSPYHLKQPHSLVDFLEQDKTIENAFQKEEFMQKLRNTVKKGIYEDDPDLEEKFRKHDSDCRQSADVPFNTENFATSYPVDIYHLMGQTPKISLDFDKADSNFEPICALPQFYDSEQFSQRLPCFERKMVLKPEFELRHLLPQHQKISDLGGALHYAMQEYPKDPLIAYNAMLYWRVRGNAVNAVNCLLRHFYLSQFESSDVRAAEFALGNLLVKLGCYNDSMQYLISTMNKFPDDPNIRSAYADALALSGNHSEAQKIYTEVFRKYPSHVICSLKASALRCHMKLIEALDKQHQNLVQLVELSHRYPDRFEFLETLEAEITAKLASKDKRKQSSFLYDHFVYGPLKQLKCPARQFSCSEAGNALCEKLICNLRDASEYSKDLIRRHMELRAMQAKSDKIEEIAHVPRDWWDEDVPSSSNVQELVAFFKALEPFVDMNIDEPSYPKKYPLENYPEELKSLFPWPNRTFCERPSRRGHKAPSRDFLPQVFLSIDNKGFVTSDFFTKYLRLLSENDVHPLPWNQPTCEDGFKVMNARIPKEAEEGVRIALSTHRKRAQFVEERVKPGFLALSGKEMHLSTGDIGQRIRTIHQMSIAPKWMTSNWAALYWRVNGAPDQAVACLLQALSQEDSRYDDVALVQLAQLVISTAPNHSSDALALLEQALKVERWEPVTHHLIGVIELLRGRPSSAYRRFIDALFIDPNFAPAQDALLTSRCDARKAPVTVRDLYPPQSCSLSEKLVYCTRKKDQRVCFKIEFDEKYKTTFVYFRCNEVYHGRSEAVPGLFRVLSPLMFSIDDKRREDRLLANRKKASSGIEDERTAGGVRGDELPLDYAIKDKSLYFNPHRGEQYPKRPHEVRFNADAYFPSNSTNSTSSEDLKEEWYEEVVLAEPGANKVNFEEINDIRKVLPLDVPMPEFLEEPDEEMVRKGVFYFKPPTANTFHDFCAIYKKGSVFLDQPPSTWVSVTAKGVDYEDHIDFTTPVAGHGQYEPVCPDLDAPSPLESFDHLPPYHVRERLNKFYKPEKALTDALKSMAHEMERIEHVAARLHIAMRVSRLQPLNENQAGGVHWTLSIASTLYWRVRGDAVNAIKCFRHSMNNAPPNMRDVALVSMANIYQNTGFLHSALISASAAFRISPDIQVIHATLANIYAALADYERALKFYYSTLAIQPNFKPAKERIRAIYCQTGMTYNLFPGIKH</sequence>
<dbReference type="Proteomes" id="UP000298663">
    <property type="component" value="Unassembled WGS sequence"/>
</dbReference>
<dbReference type="STRING" id="34508.A0A4U5LX89"/>
<gene>
    <name evidence="2" type="ORF">L596_028014</name>
</gene>
<feature type="repeat" description="TPR" evidence="1">
    <location>
        <begin position="1183"/>
        <end position="1216"/>
    </location>
</feature>
<dbReference type="PANTHER" id="PTHR16091:SF1">
    <property type="entry name" value="TETRATRICOPEPTIDE REPEAT PROTEIN 17"/>
    <property type="match status" value="1"/>
</dbReference>
<dbReference type="InterPro" id="IPR011990">
    <property type="entry name" value="TPR-like_helical_dom_sf"/>
</dbReference>
<organism evidence="2 3">
    <name type="scientific">Steinernema carpocapsae</name>
    <name type="common">Entomopathogenic nematode</name>
    <dbReference type="NCBI Taxonomy" id="34508"/>
    <lineage>
        <taxon>Eukaryota</taxon>
        <taxon>Metazoa</taxon>
        <taxon>Ecdysozoa</taxon>
        <taxon>Nematoda</taxon>
        <taxon>Chromadorea</taxon>
        <taxon>Rhabditida</taxon>
        <taxon>Tylenchina</taxon>
        <taxon>Panagrolaimomorpha</taxon>
        <taxon>Strongyloidoidea</taxon>
        <taxon>Steinernematidae</taxon>
        <taxon>Steinernema</taxon>
    </lineage>
</organism>
<dbReference type="PANTHER" id="PTHR16091">
    <property type="entry name" value="TTC17 PROTEIN"/>
    <property type="match status" value="1"/>
</dbReference>
<name>A0A4U5LX89_STECR</name>
<proteinExistence type="predicted"/>
<dbReference type="OrthoDB" id="2115703at2759"/>
<keyword evidence="1" id="KW-0802">TPR repeat</keyword>
<dbReference type="GO" id="GO:0005737">
    <property type="term" value="C:cytoplasm"/>
    <property type="evidence" value="ECO:0007669"/>
    <property type="project" value="TreeGrafter"/>
</dbReference>
<dbReference type="PROSITE" id="PS50005">
    <property type="entry name" value="TPR"/>
    <property type="match status" value="1"/>
</dbReference>
<comment type="caution">
    <text evidence="2">The sequence shown here is derived from an EMBL/GenBank/DDBJ whole genome shotgun (WGS) entry which is preliminary data.</text>
</comment>
<dbReference type="GO" id="GO:0015629">
    <property type="term" value="C:actin cytoskeleton"/>
    <property type="evidence" value="ECO:0007669"/>
    <property type="project" value="TreeGrafter"/>
</dbReference>
<dbReference type="InterPro" id="IPR019734">
    <property type="entry name" value="TPR_rpt"/>
</dbReference>